<sequence>MLSYLTMLNLAKILKDGPPSVKEGKVDEVTASTTIETWKHLDFPCQNYILNGLSDVLYEVYSVKKTAKELWTSLDHKYKAEDAGTKKFLVVKFLNFVMLDSKLVVNQV</sequence>
<evidence type="ECO:0008006" key="3">
    <source>
        <dbReference type="Google" id="ProtNLM"/>
    </source>
</evidence>
<dbReference type="Proteomes" id="UP000828251">
    <property type="component" value="Unassembled WGS sequence"/>
</dbReference>
<evidence type="ECO:0000313" key="1">
    <source>
        <dbReference type="EMBL" id="KAH1097581.1"/>
    </source>
</evidence>
<protein>
    <recommendedName>
        <fullName evidence="3">UBN2_2 domain-containing protein</fullName>
    </recommendedName>
</protein>
<accession>A0A9D4A9U6</accession>
<dbReference type="AlphaFoldDB" id="A0A9D4A9U6"/>
<name>A0A9D4A9U6_9ROSI</name>
<proteinExistence type="predicted"/>
<organism evidence="1 2">
    <name type="scientific">Gossypium stocksii</name>
    <dbReference type="NCBI Taxonomy" id="47602"/>
    <lineage>
        <taxon>Eukaryota</taxon>
        <taxon>Viridiplantae</taxon>
        <taxon>Streptophyta</taxon>
        <taxon>Embryophyta</taxon>
        <taxon>Tracheophyta</taxon>
        <taxon>Spermatophyta</taxon>
        <taxon>Magnoliopsida</taxon>
        <taxon>eudicotyledons</taxon>
        <taxon>Gunneridae</taxon>
        <taxon>Pentapetalae</taxon>
        <taxon>rosids</taxon>
        <taxon>malvids</taxon>
        <taxon>Malvales</taxon>
        <taxon>Malvaceae</taxon>
        <taxon>Malvoideae</taxon>
        <taxon>Gossypium</taxon>
    </lineage>
</organism>
<dbReference type="PANTHER" id="PTHR47592">
    <property type="entry name" value="PBF68 PROTEIN"/>
    <property type="match status" value="1"/>
</dbReference>
<dbReference type="PANTHER" id="PTHR47592:SF27">
    <property type="entry name" value="OS08G0421700 PROTEIN"/>
    <property type="match status" value="1"/>
</dbReference>
<dbReference type="EMBL" id="JAIQCV010000005">
    <property type="protein sequence ID" value="KAH1097581.1"/>
    <property type="molecule type" value="Genomic_DNA"/>
</dbReference>
<reference evidence="1 2" key="1">
    <citation type="journal article" date="2021" name="Plant Biotechnol. J.">
        <title>Multi-omics assisted identification of the key and species-specific regulatory components of drought-tolerant mechanisms in Gossypium stocksii.</title>
        <authorList>
            <person name="Yu D."/>
            <person name="Ke L."/>
            <person name="Zhang D."/>
            <person name="Wu Y."/>
            <person name="Sun Y."/>
            <person name="Mei J."/>
            <person name="Sun J."/>
            <person name="Sun Y."/>
        </authorList>
    </citation>
    <scope>NUCLEOTIDE SEQUENCE [LARGE SCALE GENOMIC DNA]</scope>
    <source>
        <strain evidence="2">cv. E1</strain>
        <tissue evidence="1">Leaf</tissue>
    </source>
</reference>
<evidence type="ECO:0000313" key="2">
    <source>
        <dbReference type="Proteomes" id="UP000828251"/>
    </source>
</evidence>
<gene>
    <name evidence="1" type="ORF">J1N35_014502</name>
</gene>
<dbReference type="OrthoDB" id="1699522at2759"/>
<dbReference type="Pfam" id="PF14223">
    <property type="entry name" value="Retrotran_gag_2"/>
    <property type="match status" value="1"/>
</dbReference>
<keyword evidence="2" id="KW-1185">Reference proteome</keyword>
<comment type="caution">
    <text evidence="1">The sequence shown here is derived from an EMBL/GenBank/DDBJ whole genome shotgun (WGS) entry which is preliminary data.</text>
</comment>